<evidence type="ECO:0000259" key="8">
    <source>
        <dbReference type="PROSITE" id="PS50103"/>
    </source>
</evidence>
<feature type="compositionally biased region" description="Basic and acidic residues" evidence="6">
    <location>
        <begin position="564"/>
        <end position="578"/>
    </location>
</feature>
<keyword evidence="4" id="KW-0862">Zinc</keyword>
<sequence>MKFEESSLTGYLVKHLEPLTEADPTILAEYAVALLKKDKSIQELQKLCIDNLVEFLGHGTKSFVSELFKAFEDGTIIRPVETFDDIGKSDPSPITDDPVELKSSPPKEENPSTSSRPVSDSEDKEVSDDEDDDRNHKHRRRDNRPQTLGEETQEQFARRSNRNRNRLNENGQLFAERDPQSVEIHKEYSPSLERDLSSSTEKRRPVLAPAFSTADLGQKNRIGRIFRSSNGPRFDLSVSSSRPPVGGRGRGTGPWSQHDSRFNPLDALSFTPQMNSQVPSLLGAGLSSAASTQSTSWGAYGFIPGVPNGCLEPLHPLSLQGALHPPLNTLNISMPLQRCRDFEERGFCLRGDMCPMEHGVNRIVVEDVQSLSQFNLSVSLPSTSILGTQAAAVSLPSITSSNLLGNSKSVPSKSTNSMVNDDGLGVSGVMSVSAGGGEADVYDPDQPLWNSDHPETSNACLMLPSPKIEGVESMWEAGSSDHQGYRFSASIVDERPSSISVGSHGSQGTASSVWGRIGSGSKFGSSRRIDNAVTPACYLGKKTKEEQEEVMTNAHIKHATTGETSDKAAKFADVDSGRKPGRGSQKAQRTLFVNGIPQKSNRRDALLLHFQKFGAVIDIYIPLNSEKAFVQFSKREEAEAALKAPDAVMGNRFIKLWWANRDNIADGESRVPATPVATRSTAMLSVRPQISVSDKGGETRMPIDPKSSSAATDGSVPVTTPSKTATVAGLKATPSLQSKVENLELLKEALRRKQESLAQKRNDFKRQLDKLEKQALSANKAEIVTDRAMKKQKIDPGAEVIKISTPKPTNANTVGMHQQPEKAHDKGISGDTVVSPSSKVSSTILQQSPRSLKATNYTPALFVNRFKLDNRPTAFRIMPPLPADLANVAALKEHFSAFGDLVTAELEHKDSKSYSAGLKPPPTNCSAVITFATRRSAEKAFNTAKCWQGHSLQFAWLMSTSSTNCGHGTGEISANPTREGTPDAEVQPKPLQSGLSSSRSDTPNSNISPERGGDTGRGECAHIEQASGPELLTNDLVQVSPSCPVSMSYEERPPISVVPMVEDDINVSPTQ</sequence>
<dbReference type="InterPro" id="IPR012677">
    <property type="entry name" value="Nucleotide-bd_a/b_plait_sf"/>
</dbReference>
<evidence type="ECO:0000259" key="7">
    <source>
        <dbReference type="PROSITE" id="PS50102"/>
    </source>
</evidence>
<evidence type="ECO:0000313" key="9">
    <source>
        <dbReference type="EMBL" id="JAT45635.1"/>
    </source>
</evidence>
<feature type="region of interest" description="Disordered" evidence="6">
    <location>
        <begin position="689"/>
        <end position="721"/>
    </location>
</feature>
<evidence type="ECO:0000256" key="4">
    <source>
        <dbReference type="PROSITE-ProRule" id="PRU00723"/>
    </source>
</evidence>
<feature type="zinc finger region" description="C3H1-type" evidence="4">
    <location>
        <begin position="333"/>
        <end position="361"/>
    </location>
</feature>
<accession>A0A1D1XTC9</accession>
<dbReference type="AlphaFoldDB" id="A0A1D1XTC9"/>
<organism evidence="9">
    <name type="scientific">Anthurium amnicola</name>
    <dbReference type="NCBI Taxonomy" id="1678845"/>
    <lineage>
        <taxon>Eukaryota</taxon>
        <taxon>Viridiplantae</taxon>
        <taxon>Streptophyta</taxon>
        <taxon>Embryophyta</taxon>
        <taxon>Tracheophyta</taxon>
        <taxon>Spermatophyta</taxon>
        <taxon>Magnoliopsida</taxon>
        <taxon>Liliopsida</taxon>
        <taxon>Araceae</taxon>
        <taxon>Pothoideae</taxon>
        <taxon>Potheae</taxon>
        <taxon>Anthurium</taxon>
    </lineage>
</organism>
<dbReference type="Pfam" id="PF00076">
    <property type="entry name" value="RRM_1"/>
    <property type="match status" value="1"/>
</dbReference>
<feature type="compositionally biased region" description="Polar residues" evidence="6">
    <location>
        <begin position="967"/>
        <end position="978"/>
    </location>
</feature>
<dbReference type="EMBL" id="GDJX01022301">
    <property type="protein sequence ID" value="JAT45635.1"/>
    <property type="molecule type" value="Transcribed_RNA"/>
</dbReference>
<feature type="compositionally biased region" description="Acidic residues" evidence="6">
    <location>
        <begin position="120"/>
        <end position="132"/>
    </location>
</feature>
<dbReference type="Gene3D" id="3.30.70.330">
    <property type="match status" value="2"/>
</dbReference>
<dbReference type="PROSITE" id="PS50103">
    <property type="entry name" value="ZF_C3H1"/>
    <property type="match status" value="1"/>
</dbReference>
<dbReference type="Pfam" id="PF01480">
    <property type="entry name" value="PWI"/>
    <property type="match status" value="1"/>
</dbReference>
<reference evidence="9" key="1">
    <citation type="submission" date="2015-07" db="EMBL/GenBank/DDBJ databases">
        <title>Transcriptome Assembly of Anthurium amnicola.</title>
        <authorList>
            <person name="Suzuki J."/>
        </authorList>
    </citation>
    <scope>NUCLEOTIDE SEQUENCE</scope>
</reference>
<evidence type="ECO:0000256" key="6">
    <source>
        <dbReference type="SAM" id="MobiDB-lite"/>
    </source>
</evidence>
<dbReference type="GO" id="GO:0005634">
    <property type="term" value="C:nucleus"/>
    <property type="evidence" value="ECO:0007669"/>
    <property type="project" value="TreeGrafter"/>
</dbReference>
<dbReference type="PROSITE" id="PS50102">
    <property type="entry name" value="RRM"/>
    <property type="match status" value="1"/>
</dbReference>
<keyword evidence="1 3" id="KW-0694">RNA-binding</keyword>
<dbReference type="SMART" id="SM00360">
    <property type="entry name" value="RRM"/>
    <property type="match status" value="1"/>
</dbReference>
<feature type="region of interest" description="Disordered" evidence="6">
    <location>
        <begin position="967"/>
        <end position="1035"/>
    </location>
</feature>
<evidence type="ECO:0000256" key="3">
    <source>
        <dbReference type="PROSITE-ProRule" id="PRU00176"/>
    </source>
</evidence>
<dbReference type="SMART" id="SM00356">
    <property type="entry name" value="ZnF_C3H1"/>
    <property type="match status" value="1"/>
</dbReference>
<feature type="compositionally biased region" description="Basic and acidic residues" evidence="6">
    <location>
        <begin position="1011"/>
        <end position="1022"/>
    </location>
</feature>
<dbReference type="GO" id="GO:0003723">
    <property type="term" value="F:RNA binding"/>
    <property type="evidence" value="ECO:0007669"/>
    <property type="project" value="UniProtKB-UniRule"/>
</dbReference>
<dbReference type="FunFam" id="3.30.70.330:FF:000719">
    <property type="entry name" value="Predicted protein"/>
    <property type="match status" value="1"/>
</dbReference>
<comment type="function">
    <text evidence="2">May be involved in the turnover of nuclear polyadenylated (pA+) RNA.</text>
</comment>
<proteinExistence type="predicted"/>
<feature type="compositionally biased region" description="Polar residues" evidence="6">
    <location>
        <begin position="706"/>
        <end position="721"/>
    </location>
</feature>
<feature type="region of interest" description="Disordered" evidence="6">
    <location>
        <begin position="82"/>
        <end position="212"/>
    </location>
</feature>
<keyword evidence="4" id="KW-0479">Metal-binding</keyword>
<dbReference type="SUPFAM" id="SSF54928">
    <property type="entry name" value="RNA-binding domain, RBD"/>
    <property type="match status" value="1"/>
</dbReference>
<feature type="coiled-coil region" evidence="5">
    <location>
        <begin position="736"/>
        <end position="781"/>
    </location>
</feature>
<keyword evidence="5" id="KW-0175">Coiled coil</keyword>
<dbReference type="PANTHER" id="PTHR14398:SF0">
    <property type="entry name" value="ZINC FINGER PROTEIN SWM"/>
    <property type="match status" value="1"/>
</dbReference>
<dbReference type="InterPro" id="IPR000571">
    <property type="entry name" value="Znf_CCCH"/>
</dbReference>
<protein>
    <submittedName>
        <fullName evidence="9">Zinc finger CCCH domain-containing protein 27</fullName>
    </submittedName>
</protein>
<feature type="compositionally biased region" description="Polar residues" evidence="6">
    <location>
        <begin position="993"/>
        <end position="1008"/>
    </location>
</feature>
<evidence type="ECO:0000256" key="5">
    <source>
        <dbReference type="SAM" id="Coils"/>
    </source>
</evidence>
<feature type="compositionally biased region" description="Basic and acidic residues" evidence="6">
    <location>
        <begin position="175"/>
        <end position="204"/>
    </location>
</feature>
<dbReference type="InterPro" id="IPR002483">
    <property type="entry name" value="PWI_dom"/>
</dbReference>
<dbReference type="CDD" id="cd12257">
    <property type="entry name" value="RRM1_RBM26_like"/>
    <property type="match status" value="1"/>
</dbReference>
<keyword evidence="4" id="KW-0863">Zinc-finger</keyword>
<dbReference type="PANTHER" id="PTHR14398">
    <property type="entry name" value="RNA RECOGNITION RRM/RNP DOMAIN"/>
    <property type="match status" value="1"/>
</dbReference>
<evidence type="ECO:0000256" key="1">
    <source>
        <dbReference type="ARBA" id="ARBA00022884"/>
    </source>
</evidence>
<dbReference type="InterPro" id="IPR000504">
    <property type="entry name" value="RRM_dom"/>
</dbReference>
<feature type="region of interest" description="Disordered" evidence="6">
    <location>
        <begin position="560"/>
        <end position="586"/>
    </location>
</feature>
<dbReference type="InterPro" id="IPR035979">
    <property type="entry name" value="RBD_domain_sf"/>
</dbReference>
<gene>
    <name evidence="9" type="primary">Os04g0394300</name>
    <name evidence="9" type="ORF">g.51528</name>
</gene>
<feature type="domain" description="RRM" evidence="7">
    <location>
        <begin position="589"/>
        <end position="661"/>
    </location>
</feature>
<name>A0A1D1XTC9_9ARAE</name>
<evidence type="ECO:0000256" key="2">
    <source>
        <dbReference type="ARBA" id="ARBA00043866"/>
    </source>
</evidence>
<dbReference type="GO" id="GO:0008270">
    <property type="term" value="F:zinc ion binding"/>
    <property type="evidence" value="ECO:0007669"/>
    <property type="project" value="UniProtKB-KW"/>
</dbReference>
<feature type="region of interest" description="Disordered" evidence="6">
    <location>
        <begin position="226"/>
        <end position="267"/>
    </location>
</feature>
<dbReference type="InterPro" id="IPR045137">
    <property type="entry name" value="RBM26/27"/>
</dbReference>
<feature type="domain" description="C3H1-type" evidence="8">
    <location>
        <begin position="333"/>
        <end position="361"/>
    </location>
</feature>